<name>A0A6B2ELN5_9DIPT</name>
<sequence>MPILYNTGDWFTLGQGNTYRKIELYNMEWPPETDMENMIVCAAPYGGPMAIVKDFRKFVKVTSASKPIIRIFTSSGHLISSINWNSGNLLSMGWSECEELICVQDDGLVLIYDMFGVYQHTFSMGQEAKDTKVIDAKIFPSGSGTGVAVMTTNFRVFLVNSVKEPKNRQLPEMPKSIADPTCWDIVTEERNTFALVSRDREVFKLHQGDSVCMLQNISMQSDHKMFIMMSVSFNQRDLALYTNTGHIWMGSSNLKTKYCEFDTGRSERPKQIAWCVDMENSRQADALIVTYSSLLLVIGVSGDSNAYTYDPAIFLIPEMDCVRVLTNSCHEMIQKIPRCVTNIFAINSQEASSFLFEAHKKFRERSHQSDEYLCLIKNTLKQAVEECIIAAGYEFDPETQKSLIRAACFGKAFCPCHNPDKYDLMCRILRVLNSIRHPKVGIPLTYHQFNHLKSNVMLDRLVFRKHYALAIQIAKHLKLPESRILEHWALHKVIYDKHDEDVARKIAEKFRNPIALGVSFCTIAKKAQEIGRTKLAIMLLDQEPQASARVPLLLKLGENKKALLSATHSGDTDLVYMVLLQLKETTQLADFQMTVRSFPMAQNLFKKYCQQYNVSALKDIFTQEDDFASQAEFSLREGFAEVAGLETALSITANAYKKAHRDVEAELCEEGRKLVKQQKLFNEKYSESFYGLSVHKTIKQLLTLGDVKTAEKVRNEYKVPDKRYWWLRIQILSDNYQWEELEKFSRIKKSPIGYEPFVEVCIKRKNIDEAKKYLTKCREEKKVKWYIRAGLSKEAALVAFELKDLQNLYIIHMNASKINDRQLINTVENYINQLSPKK</sequence>
<evidence type="ECO:0000256" key="1">
    <source>
        <dbReference type="ARBA" id="ARBA00009250"/>
    </source>
</evidence>
<dbReference type="InterPro" id="IPR016534">
    <property type="entry name" value="VPS16"/>
</dbReference>
<dbReference type="InterPro" id="IPR038132">
    <property type="entry name" value="Vps16_C_sf"/>
</dbReference>
<dbReference type="GO" id="GO:0030897">
    <property type="term" value="C:HOPS complex"/>
    <property type="evidence" value="ECO:0007669"/>
    <property type="project" value="UniProtKB-UniRule"/>
</dbReference>
<dbReference type="PANTHER" id="PTHR12811">
    <property type="entry name" value="VACUOLAR PROTEIN SORTING VPS16"/>
    <property type="match status" value="1"/>
</dbReference>
<organism evidence="6">
    <name type="scientific">Phlebotomus kandelakii</name>
    <dbReference type="NCBI Taxonomy" id="1109342"/>
    <lineage>
        <taxon>Eukaryota</taxon>
        <taxon>Metazoa</taxon>
        <taxon>Ecdysozoa</taxon>
        <taxon>Arthropoda</taxon>
        <taxon>Hexapoda</taxon>
        <taxon>Insecta</taxon>
        <taxon>Pterygota</taxon>
        <taxon>Neoptera</taxon>
        <taxon>Endopterygota</taxon>
        <taxon>Diptera</taxon>
        <taxon>Nematocera</taxon>
        <taxon>Psychodoidea</taxon>
        <taxon>Psychodidae</taxon>
        <taxon>Phlebotomus</taxon>
        <taxon>Larroussius</taxon>
    </lineage>
</organism>
<comment type="subcellular location">
    <subcellularLocation>
        <location evidence="3">Late endosome membrane</location>
        <topology evidence="3">Peripheral membrane protein</topology>
        <orientation evidence="3">Cytoplasmic side</orientation>
    </subcellularLocation>
    <subcellularLocation>
        <location evidence="3">Lysosome membrane</location>
        <topology evidence="3">Peripheral membrane protein</topology>
        <orientation evidence="3">Cytoplasmic side</orientation>
    </subcellularLocation>
    <text evidence="3">Cytoplasmic, peripheral membrane protein associated with late endosomes/lysosomes.</text>
</comment>
<dbReference type="PANTHER" id="PTHR12811:SF0">
    <property type="entry name" value="VACUOLAR PROTEIN SORTING-ASSOCIATED PROTEIN 16 HOMOLOG"/>
    <property type="match status" value="1"/>
</dbReference>
<dbReference type="Gene3D" id="1.10.150.780">
    <property type="entry name" value="Vps16, C-terminal region"/>
    <property type="match status" value="1"/>
</dbReference>
<dbReference type="GO" id="GO:0006886">
    <property type="term" value="P:intracellular protein transport"/>
    <property type="evidence" value="ECO:0007669"/>
    <property type="project" value="InterPro"/>
</dbReference>
<comment type="function">
    <text evidence="3">Plays a role in vesicle-mediated protein trafficking to lysosomal compartments including the endocytic membrane transport and autophagic pathways. Believed to act as a core component of the putative HOPS and CORVET endosomal tethering complexes.</text>
</comment>
<dbReference type="AlphaFoldDB" id="A0A6B2ELN5"/>
<dbReference type="InterPro" id="IPR006926">
    <property type="entry name" value="Vps16_N"/>
</dbReference>
<feature type="domain" description="Vps16 N-terminal" evidence="5">
    <location>
        <begin position="6"/>
        <end position="422"/>
    </location>
</feature>
<feature type="domain" description="Vps16 C-terminal" evidence="4">
    <location>
        <begin position="518"/>
        <end position="832"/>
    </location>
</feature>
<comment type="similarity">
    <text evidence="1 3">Belongs to the VPS16 family.</text>
</comment>
<accession>A0A6B2ELN5</accession>
<dbReference type="GO" id="GO:0042144">
    <property type="term" value="P:vacuole fusion, non-autophagic"/>
    <property type="evidence" value="ECO:0007669"/>
    <property type="project" value="TreeGrafter"/>
</dbReference>
<dbReference type="GO" id="GO:0031902">
    <property type="term" value="C:late endosome membrane"/>
    <property type="evidence" value="ECO:0007669"/>
    <property type="project" value="UniProtKB-SubCell"/>
</dbReference>
<dbReference type="GO" id="GO:0033263">
    <property type="term" value="C:CORVET complex"/>
    <property type="evidence" value="ECO:0007669"/>
    <property type="project" value="UniProtKB-UniRule"/>
</dbReference>
<dbReference type="GO" id="GO:0003779">
    <property type="term" value="F:actin binding"/>
    <property type="evidence" value="ECO:0007669"/>
    <property type="project" value="TreeGrafter"/>
</dbReference>
<dbReference type="GO" id="GO:0016197">
    <property type="term" value="P:endosomal transport"/>
    <property type="evidence" value="ECO:0007669"/>
    <property type="project" value="TreeGrafter"/>
</dbReference>
<evidence type="ECO:0000313" key="6">
    <source>
        <dbReference type="EMBL" id="NBJ63343.1"/>
    </source>
</evidence>
<dbReference type="GO" id="GO:0005765">
    <property type="term" value="C:lysosomal membrane"/>
    <property type="evidence" value="ECO:0007669"/>
    <property type="project" value="UniProtKB-SubCell"/>
</dbReference>
<dbReference type="InterPro" id="IPR006925">
    <property type="entry name" value="Vps16_C"/>
</dbReference>
<dbReference type="SUPFAM" id="SSF50978">
    <property type="entry name" value="WD40 repeat-like"/>
    <property type="match status" value="1"/>
</dbReference>
<keyword evidence="3" id="KW-0458">Lysosome</keyword>
<evidence type="ECO:0000256" key="3">
    <source>
        <dbReference type="PIRNR" id="PIRNR007949"/>
    </source>
</evidence>
<dbReference type="PIRSF" id="PIRSF007949">
    <property type="entry name" value="VPS16"/>
    <property type="match status" value="1"/>
</dbReference>
<dbReference type="Pfam" id="PF04840">
    <property type="entry name" value="Vps16_C"/>
    <property type="match status" value="1"/>
</dbReference>
<evidence type="ECO:0000259" key="5">
    <source>
        <dbReference type="Pfam" id="PF04841"/>
    </source>
</evidence>
<dbReference type="EMBL" id="GIFK01005640">
    <property type="protein sequence ID" value="NBJ63343.1"/>
    <property type="molecule type" value="Transcribed_RNA"/>
</dbReference>
<reference evidence="6" key="1">
    <citation type="submission" date="2019-10" db="EMBL/GenBank/DDBJ databases">
        <title>Short sand fly seasons in Tbilisi, Georgia, hinder development of host immunity to saliva of the visceral leishmaniasis vector Phlebotomus kandelakii.</title>
        <authorList>
            <person name="Oliveira F."/>
            <person name="Giorgobiani E."/>
            <person name="Guimaraes-Costa A.B."/>
            <person name="Abdeladhim M."/>
            <person name="Oristian J."/>
            <person name="Tskhvaradze L."/>
            <person name="Tsertsvadze N."/>
            <person name="Zakalashvili M."/>
            <person name="Valenzuela J.G."/>
            <person name="Kamhawi S."/>
        </authorList>
    </citation>
    <scope>NUCLEOTIDE SEQUENCE</scope>
    <source>
        <strain evidence="6">Wild-capture in Tbilisi</strain>
        <tissue evidence="6">Salivary glands</tissue>
    </source>
</reference>
<keyword evidence="3" id="KW-0813">Transport</keyword>
<protein>
    <recommendedName>
        <fullName evidence="2 3">Vacuolar protein sorting-associated protein 16 homolog</fullName>
    </recommendedName>
</protein>
<proteinExistence type="inferred from homology"/>
<dbReference type="InterPro" id="IPR036322">
    <property type="entry name" value="WD40_repeat_dom_sf"/>
</dbReference>
<keyword evidence="3" id="KW-0472">Membrane</keyword>
<evidence type="ECO:0000256" key="2">
    <source>
        <dbReference type="ARBA" id="ARBA00017947"/>
    </source>
</evidence>
<keyword evidence="3" id="KW-0967">Endosome</keyword>
<keyword evidence="3" id="KW-0653">Protein transport</keyword>
<evidence type="ECO:0000259" key="4">
    <source>
        <dbReference type="Pfam" id="PF04840"/>
    </source>
</evidence>
<dbReference type="Pfam" id="PF04841">
    <property type="entry name" value="Vps16_N"/>
    <property type="match status" value="1"/>
</dbReference>